<dbReference type="InterPro" id="IPR005829">
    <property type="entry name" value="Sugar_transporter_CS"/>
</dbReference>
<name>A0ABV8VEP1_9NOCA</name>
<dbReference type="PROSITE" id="PS50850">
    <property type="entry name" value="MFS"/>
    <property type="match status" value="1"/>
</dbReference>
<evidence type="ECO:0000313" key="10">
    <source>
        <dbReference type="EMBL" id="MFC4374221.1"/>
    </source>
</evidence>
<keyword evidence="11" id="KW-1185">Reference proteome</keyword>
<dbReference type="PROSITE" id="PS00217">
    <property type="entry name" value="SUGAR_TRANSPORT_2"/>
    <property type="match status" value="1"/>
</dbReference>
<protein>
    <submittedName>
        <fullName evidence="10">Sugar porter family MFS transporter</fullName>
    </submittedName>
</protein>
<sequence>MTNNSGSSSQLDVPNAGLRMVARWGLWINLATFMIGYATGVISGALLYIRGDLDLHDAQQGLVTSILLLGALVAAMFTGGLADRFGRKAVLGCAGLLFAVGFSVSALATGFTVLVLGRLVMGFGVGIASALVPTYLGEISPPQIRGRMLTLNQLLQTVGMLVAYVVNLAFSGSGDWRAMFWVGAIPAVLLVLIVRRLPETPAWLIAQGRIDEARTTIGSVVGAAGAEKVIEHFRHQEEERQRLRKQDNSPERKGWRVLLAPRVRPALVVALGLAILQQFVGINTVLYYAPTIMEETGLSASNSIVYSVIIGIVNLTMTFVSLRLIDRLGRRPLLLISLIGMGISVALLGVSFIVDLGSVILLVCMLVFVSSFAIGMGPVFWVILAEVFPPDAQAQGTGAGSAVSWLSNFIMSTAFLPLTGAIGSGPVFLIFAVICLVALIFVYRRVPETKDRDFARIDEDLQSRAGRHVSGAAATQHRSPDL</sequence>
<dbReference type="InterPro" id="IPR003663">
    <property type="entry name" value="Sugar/inositol_transpt"/>
</dbReference>
<evidence type="ECO:0000256" key="5">
    <source>
        <dbReference type="ARBA" id="ARBA00022989"/>
    </source>
</evidence>
<dbReference type="SUPFAM" id="SSF103473">
    <property type="entry name" value="MFS general substrate transporter"/>
    <property type="match status" value="1"/>
</dbReference>
<comment type="caution">
    <text evidence="10">The sequence shown here is derived from an EMBL/GenBank/DDBJ whole genome shotgun (WGS) entry which is preliminary data.</text>
</comment>
<dbReference type="Pfam" id="PF00083">
    <property type="entry name" value="Sugar_tr"/>
    <property type="match status" value="1"/>
</dbReference>
<keyword evidence="4 8" id="KW-0812">Transmembrane</keyword>
<dbReference type="PANTHER" id="PTHR48020:SF12">
    <property type="entry name" value="PROTON MYO-INOSITOL COTRANSPORTER"/>
    <property type="match status" value="1"/>
</dbReference>
<feature type="transmembrane region" description="Helical" evidence="8">
    <location>
        <begin position="396"/>
        <end position="416"/>
    </location>
</feature>
<reference evidence="11" key="1">
    <citation type="journal article" date="2019" name="Int. J. Syst. Evol. Microbiol.">
        <title>The Global Catalogue of Microorganisms (GCM) 10K type strain sequencing project: providing services to taxonomists for standard genome sequencing and annotation.</title>
        <authorList>
            <consortium name="The Broad Institute Genomics Platform"/>
            <consortium name="The Broad Institute Genome Sequencing Center for Infectious Disease"/>
            <person name="Wu L."/>
            <person name="Ma J."/>
        </authorList>
    </citation>
    <scope>NUCLEOTIDE SEQUENCE [LARGE SCALE GENOMIC DNA]</scope>
    <source>
        <strain evidence="11">IBRC-M 10490</strain>
    </source>
</reference>
<dbReference type="PROSITE" id="PS00216">
    <property type="entry name" value="SUGAR_TRANSPORT_1"/>
    <property type="match status" value="2"/>
</dbReference>
<keyword evidence="5 8" id="KW-1133">Transmembrane helix</keyword>
<evidence type="ECO:0000256" key="6">
    <source>
        <dbReference type="ARBA" id="ARBA00023136"/>
    </source>
</evidence>
<dbReference type="Proteomes" id="UP001595844">
    <property type="component" value="Unassembled WGS sequence"/>
</dbReference>
<dbReference type="NCBIfam" id="TIGR00879">
    <property type="entry name" value="SP"/>
    <property type="match status" value="1"/>
</dbReference>
<feature type="transmembrane region" description="Helical" evidence="8">
    <location>
        <begin position="332"/>
        <end position="354"/>
    </location>
</feature>
<feature type="transmembrane region" description="Helical" evidence="8">
    <location>
        <begin position="26"/>
        <end position="49"/>
    </location>
</feature>
<feature type="transmembrane region" description="Helical" evidence="8">
    <location>
        <begin position="304"/>
        <end position="325"/>
    </location>
</feature>
<evidence type="ECO:0000256" key="7">
    <source>
        <dbReference type="RuleBase" id="RU003346"/>
    </source>
</evidence>
<dbReference type="InterPro" id="IPR005828">
    <property type="entry name" value="MFS_sugar_transport-like"/>
</dbReference>
<feature type="transmembrane region" description="Helical" evidence="8">
    <location>
        <begin position="61"/>
        <end position="82"/>
    </location>
</feature>
<comment type="subcellular location">
    <subcellularLocation>
        <location evidence="1">Cell membrane</location>
        <topology evidence="1">Multi-pass membrane protein</topology>
    </subcellularLocation>
</comment>
<keyword evidence="3 7" id="KW-0813">Transport</keyword>
<evidence type="ECO:0000256" key="3">
    <source>
        <dbReference type="ARBA" id="ARBA00022448"/>
    </source>
</evidence>
<organism evidence="10 11">
    <name type="scientific">Nocardia halotolerans</name>
    <dbReference type="NCBI Taxonomy" id="1755878"/>
    <lineage>
        <taxon>Bacteria</taxon>
        <taxon>Bacillati</taxon>
        <taxon>Actinomycetota</taxon>
        <taxon>Actinomycetes</taxon>
        <taxon>Mycobacteriales</taxon>
        <taxon>Nocardiaceae</taxon>
        <taxon>Nocardia</taxon>
    </lineage>
</organism>
<dbReference type="EMBL" id="JBHSDL010000008">
    <property type="protein sequence ID" value="MFC4374221.1"/>
    <property type="molecule type" value="Genomic_DNA"/>
</dbReference>
<evidence type="ECO:0000256" key="2">
    <source>
        <dbReference type="ARBA" id="ARBA00010992"/>
    </source>
</evidence>
<proteinExistence type="inferred from homology"/>
<gene>
    <name evidence="10" type="ORF">ACFO5K_08885</name>
</gene>
<dbReference type="InterPro" id="IPR050814">
    <property type="entry name" value="Myo-inositol_Transporter"/>
</dbReference>
<dbReference type="RefSeq" id="WP_378558788.1">
    <property type="nucleotide sequence ID" value="NZ_JBHSDL010000008.1"/>
</dbReference>
<feature type="transmembrane region" description="Helical" evidence="8">
    <location>
        <begin position="266"/>
        <end position="289"/>
    </location>
</feature>
<evidence type="ECO:0000313" key="11">
    <source>
        <dbReference type="Proteomes" id="UP001595844"/>
    </source>
</evidence>
<evidence type="ECO:0000256" key="4">
    <source>
        <dbReference type="ARBA" id="ARBA00022692"/>
    </source>
</evidence>
<feature type="transmembrane region" description="Helical" evidence="8">
    <location>
        <begin position="422"/>
        <end position="443"/>
    </location>
</feature>
<dbReference type="InterPro" id="IPR020846">
    <property type="entry name" value="MFS_dom"/>
</dbReference>
<keyword evidence="6 8" id="KW-0472">Membrane</keyword>
<feature type="transmembrane region" description="Helical" evidence="8">
    <location>
        <begin position="89"/>
        <end position="113"/>
    </location>
</feature>
<evidence type="ECO:0000259" key="9">
    <source>
        <dbReference type="PROSITE" id="PS50850"/>
    </source>
</evidence>
<evidence type="ECO:0000256" key="8">
    <source>
        <dbReference type="SAM" id="Phobius"/>
    </source>
</evidence>
<comment type="similarity">
    <text evidence="2 7">Belongs to the major facilitator superfamily. Sugar transporter (TC 2.A.1.1) family.</text>
</comment>
<feature type="domain" description="Major facilitator superfamily (MFS) profile" evidence="9">
    <location>
        <begin position="24"/>
        <end position="450"/>
    </location>
</feature>
<dbReference type="InterPro" id="IPR036259">
    <property type="entry name" value="MFS_trans_sf"/>
</dbReference>
<accession>A0ABV8VEP1</accession>
<feature type="transmembrane region" description="Helical" evidence="8">
    <location>
        <begin position="119"/>
        <end position="137"/>
    </location>
</feature>
<feature type="transmembrane region" description="Helical" evidence="8">
    <location>
        <begin position="149"/>
        <end position="170"/>
    </location>
</feature>
<feature type="transmembrane region" description="Helical" evidence="8">
    <location>
        <begin position="176"/>
        <end position="194"/>
    </location>
</feature>
<evidence type="ECO:0000256" key="1">
    <source>
        <dbReference type="ARBA" id="ARBA00004651"/>
    </source>
</evidence>
<dbReference type="Gene3D" id="1.20.1250.20">
    <property type="entry name" value="MFS general substrate transporter like domains"/>
    <property type="match status" value="1"/>
</dbReference>
<dbReference type="PANTHER" id="PTHR48020">
    <property type="entry name" value="PROTON MYO-INOSITOL COTRANSPORTER"/>
    <property type="match status" value="1"/>
</dbReference>
<dbReference type="PRINTS" id="PR00171">
    <property type="entry name" value="SUGRTRNSPORT"/>
</dbReference>
<feature type="transmembrane region" description="Helical" evidence="8">
    <location>
        <begin position="360"/>
        <end position="384"/>
    </location>
</feature>